<organism evidence="1 2">
    <name type="scientific">Octadecabacter dasysiphoniae</name>
    <dbReference type="NCBI Taxonomy" id="2909341"/>
    <lineage>
        <taxon>Bacteria</taxon>
        <taxon>Pseudomonadati</taxon>
        <taxon>Pseudomonadota</taxon>
        <taxon>Alphaproteobacteria</taxon>
        <taxon>Rhodobacterales</taxon>
        <taxon>Roseobacteraceae</taxon>
        <taxon>Octadecabacter</taxon>
    </lineage>
</organism>
<dbReference type="PANTHER" id="PTHR38767">
    <property type="entry name" value="DNA POLYMERASE III SUBUNIT CHI"/>
    <property type="match status" value="1"/>
</dbReference>
<name>A0ABS9CZD8_9RHOB</name>
<dbReference type="InterPro" id="IPR036768">
    <property type="entry name" value="PolIII_chi_sf"/>
</dbReference>
<dbReference type="InterPro" id="IPR007459">
    <property type="entry name" value="DNA_pol3_chi"/>
</dbReference>
<evidence type="ECO:0000313" key="1">
    <source>
        <dbReference type="EMBL" id="MCF2872646.1"/>
    </source>
</evidence>
<evidence type="ECO:0000313" key="2">
    <source>
        <dbReference type="Proteomes" id="UP001200557"/>
    </source>
</evidence>
<dbReference type="SUPFAM" id="SSF102400">
    <property type="entry name" value="DNA polymerase III chi subunit"/>
    <property type="match status" value="1"/>
</dbReference>
<dbReference type="PANTHER" id="PTHR38767:SF1">
    <property type="entry name" value="DNA POLYMERASE III SUBUNIT CHI"/>
    <property type="match status" value="1"/>
</dbReference>
<dbReference type="Proteomes" id="UP001200557">
    <property type="component" value="Unassembled WGS sequence"/>
</dbReference>
<dbReference type="NCBIfam" id="NF004347">
    <property type="entry name" value="PRK05728.1-4"/>
    <property type="match status" value="1"/>
</dbReference>
<protein>
    <submittedName>
        <fullName evidence="1">DNA polymerase III subunit chi</fullName>
        <ecNumber evidence="1">2.7.7.7</ecNumber>
    </submittedName>
</protein>
<gene>
    <name evidence="1" type="ORF">L0664_16360</name>
</gene>
<dbReference type="EMBL" id="JAKGAQ010000005">
    <property type="protein sequence ID" value="MCF2872646.1"/>
    <property type="molecule type" value="Genomic_DNA"/>
</dbReference>
<comment type="caution">
    <text evidence="1">The sequence shown here is derived from an EMBL/GenBank/DDBJ whole genome shotgun (WGS) entry which is preliminary data.</text>
</comment>
<keyword evidence="1" id="KW-0808">Transferase</keyword>
<proteinExistence type="predicted"/>
<dbReference type="EC" id="2.7.7.7" evidence="1"/>
<sequence>MGSAYFYHLTTGSVEQTLPMLLEKSRGAGWLVEVRGVDRGAMERLDNALWAGPPEGFLPHGMVGGDHDADQPILLITGETASNGANCVMSVHGAVVSPQEVKDAQRVCVLFDGYDEEALSAARVQWKTLTDAGCSAQYWSQDSGRWEMKAEK</sequence>
<reference evidence="1 2" key="1">
    <citation type="submission" date="2022-01" db="EMBL/GenBank/DDBJ databases">
        <title>Octadecabacter sp. nov., isolated from a marine alga.</title>
        <authorList>
            <person name="Jin M.S."/>
            <person name="Kim H.M."/>
            <person name="Han D.M."/>
            <person name="Jung J.J."/>
            <person name="Jeon C.O."/>
        </authorList>
    </citation>
    <scope>NUCLEOTIDE SEQUENCE [LARGE SCALE GENOMIC DNA]</scope>
    <source>
        <strain evidence="1 2">G9-8</strain>
    </source>
</reference>
<keyword evidence="2" id="KW-1185">Reference proteome</keyword>
<dbReference type="Pfam" id="PF04364">
    <property type="entry name" value="DNA_pol3_chi"/>
    <property type="match status" value="1"/>
</dbReference>
<dbReference type="Gene3D" id="3.40.50.10110">
    <property type="entry name" value="DNA polymerase III subunit chi"/>
    <property type="match status" value="1"/>
</dbReference>
<accession>A0ABS9CZD8</accession>
<dbReference type="GO" id="GO:0003887">
    <property type="term" value="F:DNA-directed DNA polymerase activity"/>
    <property type="evidence" value="ECO:0007669"/>
    <property type="project" value="UniProtKB-EC"/>
</dbReference>
<keyword evidence="1" id="KW-0548">Nucleotidyltransferase</keyword>
<dbReference type="RefSeq" id="WP_235227205.1">
    <property type="nucleotide sequence ID" value="NZ_JAKGAQ010000005.1"/>
</dbReference>